<dbReference type="EMBL" id="JACHIV010000001">
    <property type="protein sequence ID" value="MBB5067579.1"/>
    <property type="molecule type" value="Genomic_DNA"/>
</dbReference>
<evidence type="ECO:0000313" key="3">
    <source>
        <dbReference type="Proteomes" id="UP000580474"/>
    </source>
</evidence>
<dbReference type="Gene3D" id="2.60.40.420">
    <property type="entry name" value="Cupredoxins - blue copper proteins"/>
    <property type="match status" value="1"/>
</dbReference>
<gene>
    <name evidence="2" type="ORF">BJ969_000667</name>
</gene>
<organism evidence="2 3">
    <name type="scientific">Saccharopolyspora gloriosae</name>
    <dbReference type="NCBI Taxonomy" id="455344"/>
    <lineage>
        <taxon>Bacteria</taxon>
        <taxon>Bacillati</taxon>
        <taxon>Actinomycetota</taxon>
        <taxon>Actinomycetes</taxon>
        <taxon>Pseudonocardiales</taxon>
        <taxon>Pseudonocardiaceae</taxon>
        <taxon>Saccharopolyspora</taxon>
    </lineage>
</organism>
<evidence type="ECO:0000256" key="1">
    <source>
        <dbReference type="SAM" id="SignalP"/>
    </source>
</evidence>
<evidence type="ECO:0008006" key="4">
    <source>
        <dbReference type="Google" id="ProtNLM"/>
    </source>
</evidence>
<accession>A0A840NE21</accession>
<reference evidence="2 3" key="1">
    <citation type="submission" date="2020-08" db="EMBL/GenBank/DDBJ databases">
        <title>Sequencing the genomes of 1000 actinobacteria strains.</title>
        <authorList>
            <person name="Klenk H.-P."/>
        </authorList>
    </citation>
    <scope>NUCLEOTIDE SEQUENCE [LARGE SCALE GENOMIC DNA]</scope>
    <source>
        <strain evidence="2 3">DSM 45582</strain>
    </source>
</reference>
<dbReference type="Proteomes" id="UP000580474">
    <property type="component" value="Unassembled WGS sequence"/>
</dbReference>
<feature type="chain" id="PRO_5032635855" description="EfeO-type cupredoxin-like domain-containing protein" evidence="1">
    <location>
        <begin position="31"/>
        <end position="121"/>
    </location>
</feature>
<evidence type="ECO:0000313" key="2">
    <source>
        <dbReference type="EMBL" id="MBB5067579.1"/>
    </source>
</evidence>
<dbReference type="AlphaFoldDB" id="A0A840NE21"/>
<keyword evidence="3" id="KW-1185">Reference proteome</keyword>
<name>A0A840NE21_9PSEU</name>
<keyword evidence="1" id="KW-0732">Signal</keyword>
<dbReference type="SUPFAM" id="SSF49503">
    <property type="entry name" value="Cupredoxins"/>
    <property type="match status" value="1"/>
</dbReference>
<sequence length="121" mass="12436">MTTTAPLIGCALTASALLLAGCGAPPPEPAAPDAPPVVVDAEVAGGQVRTGTERVSVPLGGQVRYQVRSDRPDELHIHGYDESAPLTPGEVGVVEFTADLPGVYEAELHESGLSLPSLEVR</sequence>
<feature type="signal peptide" evidence="1">
    <location>
        <begin position="1"/>
        <end position="30"/>
    </location>
</feature>
<dbReference type="InterPro" id="IPR008972">
    <property type="entry name" value="Cupredoxin"/>
</dbReference>
<protein>
    <recommendedName>
        <fullName evidence="4">EfeO-type cupredoxin-like domain-containing protein</fullName>
    </recommendedName>
</protein>
<proteinExistence type="predicted"/>
<dbReference type="RefSeq" id="WP_184477196.1">
    <property type="nucleotide sequence ID" value="NZ_JACHIV010000001.1"/>
</dbReference>
<comment type="caution">
    <text evidence="2">The sequence shown here is derived from an EMBL/GenBank/DDBJ whole genome shotgun (WGS) entry which is preliminary data.</text>
</comment>